<sequence length="135" mass="15633">MAFIVWDEMYATGVASLDEQHKHLISLLNRMIEAIAQKKGKEELSYVIEEMGNYATTHFQAEETLMEKAGYSELEEHRLFHDAFIAKVDDFRLKYDACDEGLTAEVTIFLTNWLNEHLSIVNQEYIPFLKKAGKI</sequence>
<dbReference type="PROSITE" id="PS00550">
    <property type="entry name" value="HEMERYTHRINS"/>
    <property type="match status" value="1"/>
</dbReference>
<dbReference type="KEGG" id="mrtj:KHC33_03125"/>
<reference evidence="5 6" key="1">
    <citation type="submission" date="2021-05" db="EMBL/GenBank/DDBJ databases">
        <title>A novel Methanospirillum isolate from a pyrite-forming mixed culture.</title>
        <authorList>
            <person name="Bunk B."/>
            <person name="Sproer C."/>
            <person name="Spring S."/>
            <person name="Pester M."/>
        </authorList>
    </citation>
    <scope>NUCLEOTIDE SEQUENCE [LARGE SCALE GENOMIC DNA]</scope>
    <source>
        <strain evidence="5 6">J.3.6.1-F.2.7.3</strain>
    </source>
</reference>
<feature type="domain" description="Hemerythrin-like" evidence="4">
    <location>
        <begin position="12"/>
        <end position="129"/>
    </location>
</feature>
<dbReference type="InterPro" id="IPR050669">
    <property type="entry name" value="Hemerythrin"/>
</dbReference>
<dbReference type="SUPFAM" id="SSF47188">
    <property type="entry name" value="Hemerythrin-like"/>
    <property type="match status" value="1"/>
</dbReference>
<dbReference type="CDD" id="cd12107">
    <property type="entry name" value="Hemerythrin"/>
    <property type="match status" value="1"/>
</dbReference>
<evidence type="ECO:0000313" key="5">
    <source>
        <dbReference type="EMBL" id="QVV89527.1"/>
    </source>
</evidence>
<evidence type="ECO:0000256" key="3">
    <source>
        <dbReference type="ARBA" id="ARBA00023004"/>
    </source>
</evidence>
<accession>A0A8E7AXI6</accession>
<dbReference type="InterPro" id="IPR035938">
    <property type="entry name" value="Hemerythrin-like_sf"/>
</dbReference>
<name>A0A8E7AXI6_9EURY</name>
<dbReference type="InterPro" id="IPR012827">
    <property type="entry name" value="Hemerythrin_metal-bd"/>
</dbReference>
<evidence type="ECO:0000313" key="6">
    <source>
        <dbReference type="Proteomes" id="UP000680656"/>
    </source>
</evidence>
<dbReference type="GeneID" id="65566539"/>
<evidence type="ECO:0000259" key="4">
    <source>
        <dbReference type="Pfam" id="PF01814"/>
    </source>
</evidence>
<comment type="similarity">
    <text evidence="1">Belongs to the hemerythrin family.</text>
</comment>
<proteinExistence type="inferred from homology"/>
<dbReference type="GO" id="GO:0046872">
    <property type="term" value="F:metal ion binding"/>
    <property type="evidence" value="ECO:0007669"/>
    <property type="project" value="UniProtKB-KW"/>
</dbReference>
<keyword evidence="6" id="KW-1185">Reference proteome</keyword>
<dbReference type="EMBL" id="CP075546">
    <property type="protein sequence ID" value="QVV89527.1"/>
    <property type="molecule type" value="Genomic_DNA"/>
</dbReference>
<dbReference type="InterPro" id="IPR016131">
    <property type="entry name" value="Haemerythrin_Fe_BS"/>
</dbReference>
<keyword evidence="3" id="KW-0408">Iron</keyword>
<dbReference type="Proteomes" id="UP000680656">
    <property type="component" value="Chromosome"/>
</dbReference>
<dbReference type="PANTHER" id="PTHR37164:SF1">
    <property type="entry name" value="BACTERIOHEMERYTHRIN"/>
    <property type="match status" value="1"/>
</dbReference>
<evidence type="ECO:0000256" key="2">
    <source>
        <dbReference type="ARBA" id="ARBA00022723"/>
    </source>
</evidence>
<organism evidence="5 6">
    <name type="scientific">Methanospirillum purgamenti</name>
    <dbReference type="NCBI Taxonomy" id="2834276"/>
    <lineage>
        <taxon>Archaea</taxon>
        <taxon>Methanobacteriati</taxon>
        <taxon>Methanobacteriota</taxon>
        <taxon>Stenosarchaea group</taxon>
        <taxon>Methanomicrobia</taxon>
        <taxon>Methanomicrobiales</taxon>
        <taxon>Methanospirillaceae</taxon>
        <taxon>Methanospirillum</taxon>
    </lineage>
</organism>
<dbReference type="AlphaFoldDB" id="A0A8E7AXI6"/>
<dbReference type="RefSeq" id="WP_214420321.1">
    <property type="nucleotide sequence ID" value="NZ_CP075546.1"/>
</dbReference>
<dbReference type="InterPro" id="IPR012312">
    <property type="entry name" value="Hemerythrin-like"/>
</dbReference>
<dbReference type="Pfam" id="PF01814">
    <property type="entry name" value="Hemerythrin"/>
    <property type="match status" value="1"/>
</dbReference>
<dbReference type="PANTHER" id="PTHR37164">
    <property type="entry name" value="BACTERIOHEMERYTHRIN"/>
    <property type="match status" value="1"/>
</dbReference>
<dbReference type="NCBIfam" id="NF033749">
    <property type="entry name" value="bact_hemeryth"/>
    <property type="match status" value="1"/>
</dbReference>
<protein>
    <submittedName>
        <fullName evidence="5">Hemerythrin family protein</fullName>
    </submittedName>
</protein>
<gene>
    <name evidence="5" type="ORF">KHC33_03125</name>
</gene>
<evidence type="ECO:0000256" key="1">
    <source>
        <dbReference type="ARBA" id="ARBA00010587"/>
    </source>
</evidence>
<dbReference type="NCBIfam" id="TIGR02481">
    <property type="entry name" value="hemeryth_dom"/>
    <property type="match status" value="1"/>
</dbReference>
<keyword evidence="2" id="KW-0479">Metal-binding</keyword>
<dbReference type="Gene3D" id="1.20.120.50">
    <property type="entry name" value="Hemerythrin-like"/>
    <property type="match status" value="1"/>
</dbReference>